<evidence type="ECO:0000256" key="2">
    <source>
        <dbReference type="ARBA" id="ARBA00011901"/>
    </source>
</evidence>
<dbReference type="OrthoDB" id="9806267at2"/>
<evidence type="ECO:0000313" key="5">
    <source>
        <dbReference type="EMBL" id="SPE20862.1"/>
    </source>
</evidence>
<dbReference type="InterPro" id="IPR050695">
    <property type="entry name" value="N-acetylmuramoyl_amidase_3"/>
</dbReference>
<dbReference type="PANTHER" id="PTHR30404:SF0">
    <property type="entry name" value="N-ACETYLMURAMOYL-L-ALANINE AMIDASE AMIC"/>
    <property type="match status" value="1"/>
</dbReference>
<organism evidence="5 6">
    <name type="scientific">Candidatus Sulfuritelmatomonas gaucii</name>
    <dbReference type="NCBI Taxonomy" id="2043161"/>
    <lineage>
        <taxon>Bacteria</taxon>
        <taxon>Pseudomonadati</taxon>
        <taxon>Acidobacteriota</taxon>
        <taxon>Terriglobia</taxon>
        <taxon>Terriglobales</taxon>
        <taxon>Acidobacteriaceae</taxon>
        <taxon>Candidatus Sulfuritelmatomonas</taxon>
    </lineage>
</organism>
<dbReference type="PANTHER" id="PTHR30404">
    <property type="entry name" value="N-ACETYLMURAMOYL-L-ALANINE AMIDASE"/>
    <property type="match status" value="1"/>
</dbReference>
<comment type="catalytic activity">
    <reaction evidence="1">
        <text>Hydrolyzes the link between N-acetylmuramoyl residues and L-amino acid residues in certain cell-wall glycopeptides.</text>
        <dbReference type="EC" id="3.5.1.28"/>
    </reaction>
</comment>
<dbReference type="Pfam" id="PF01520">
    <property type="entry name" value="Amidase_3"/>
    <property type="match status" value="1"/>
</dbReference>
<feature type="domain" description="MurNAc-LAA" evidence="4">
    <location>
        <begin position="53"/>
        <end position="234"/>
    </location>
</feature>
<name>A0A2N9LC52_9BACT</name>
<dbReference type="InterPro" id="IPR002508">
    <property type="entry name" value="MurNAc-LAA_cat"/>
</dbReference>
<dbReference type="GO" id="GO:0009253">
    <property type="term" value="P:peptidoglycan catabolic process"/>
    <property type="evidence" value="ECO:0007669"/>
    <property type="project" value="InterPro"/>
</dbReference>
<dbReference type="CDD" id="cd02696">
    <property type="entry name" value="MurNAc-LAA"/>
    <property type="match status" value="1"/>
</dbReference>
<dbReference type="AlphaFoldDB" id="A0A2N9LC52"/>
<evidence type="ECO:0000259" key="4">
    <source>
        <dbReference type="Pfam" id="PF01520"/>
    </source>
</evidence>
<dbReference type="GO" id="GO:0030288">
    <property type="term" value="C:outer membrane-bounded periplasmic space"/>
    <property type="evidence" value="ECO:0007669"/>
    <property type="project" value="TreeGrafter"/>
</dbReference>
<reference evidence="6" key="1">
    <citation type="submission" date="2018-02" db="EMBL/GenBank/DDBJ databases">
        <authorList>
            <person name="Hausmann B."/>
        </authorList>
    </citation>
    <scope>NUCLEOTIDE SEQUENCE [LARGE SCALE GENOMIC DNA]</scope>
    <source>
        <strain evidence="6">Peat soil MAG SbA5</strain>
    </source>
</reference>
<dbReference type="SUPFAM" id="SSF53187">
    <property type="entry name" value="Zn-dependent exopeptidases"/>
    <property type="match status" value="1"/>
</dbReference>
<dbReference type="Proteomes" id="UP000239735">
    <property type="component" value="Unassembled WGS sequence"/>
</dbReference>
<evidence type="ECO:0000313" key="6">
    <source>
        <dbReference type="Proteomes" id="UP000239735"/>
    </source>
</evidence>
<accession>A0A2N9LC52</accession>
<sequence length="247" mass="25618">MRGRKRIPRLFFSALSLERMRRTGNLTSAIAALLALSAPIVFAQAPPAERFVVVLDAAHGGADSGASINGQSEKAYTLALGVRLRSLLMARGIDVVTTRESDTTVDPAQRAAIADHANAQACLTLHASESGSGAHVFVSSLAPAQQAAMLPWKTAQAAWTQRSVALAGVINSALTHAGMTVTLGRIALPAIDSMTCPAVAIEVAPGQSSDGAGTGSLDDPDYQARVADALAAALVEWRSEERGGRQP</sequence>
<keyword evidence="3" id="KW-0378">Hydrolase</keyword>
<dbReference type="GO" id="GO:0008745">
    <property type="term" value="F:N-acetylmuramoyl-L-alanine amidase activity"/>
    <property type="evidence" value="ECO:0007669"/>
    <property type="project" value="UniProtKB-EC"/>
</dbReference>
<protein>
    <recommendedName>
        <fullName evidence="2">N-acetylmuramoyl-L-alanine amidase</fullName>
        <ecNumber evidence="2">3.5.1.28</ecNumber>
    </recommendedName>
</protein>
<dbReference type="Gene3D" id="3.40.630.40">
    <property type="entry name" value="Zn-dependent exopeptidases"/>
    <property type="match status" value="1"/>
</dbReference>
<gene>
    <name evidence="5" type="ORF">SBA5_30067</name>
</gene>
<dbReference type="EC" id="3.5.1.28" evidence="2"/>
<dbReference type="EMBL" id="OKRB01000086">
    <property type="protein sequence ID" value="SPE20862.1"/>
    <property type="molecule type" value="Genomic_DNA"/>
</dbReference>
<evidence type="ECO:0000256" key="3">
    <source>
        <dbReference type="ARBA" id="ARBA00022801"/>
    </source>
</evidence>
<evidence type="ECO:0000256" key="1">
    <source>
        <dbReference type="ARBA" id="ARBA00001561"/>
    </source>
</evidence>
<proteinExistence type="predicted"/>